<gene>
    <name evidence="5" type="ORF">AB852_14670</name>
</gene>
<proteinExistence type="inferred from homology"/>
<evidence type="ECO:0000259" key="4">
    <source>
        <dbReference type="PROSITE" id="PS51462"/>
    </source>
</evidence>
<dbReference type="EMBL" id="LFBV01000003">
    <property type="protein sequence ID" value="OKH93928.1"/>
    <property type="molecule type" value="Genomic_DNA"/>
</dbReference>
<dbReference type="PANTHER" id="PTHR43736:SF2">
    <property type="entry name" value="MUTT_NUDIX FAMILY PROTEIN"/>
    <property type="match status" value="1"/>
</dbReference>
<comment type="caution">
    <text evidence="5">The sequence shown here is derived from an EMBL/GenBank/DDBJ whole genome shotgun (WGS) entry which is preliminary data.</text>
</comment>
<dbReference type="InterPro" id="IPR000086">
    <property type="entry name" value="NUDIX_hydrolase_dom"/>
</dbReference>
<dbReference type="InterPro" id="IPR015797">
    <property type="entry name" value="NUDIX_hydrolase-like_dom_sf"/>
</dbReference>
<evidence type="ECO:0000256" key="1">
    <source>
        <dbReference type="ARBA" id="ARBA00005582"/>
    </source>
</evidence>
<organism evidence="5 6">
    <name type="scientific">Streptomyces uncialis</name>
    <dbReference type="NCBI Taxonomy" id="1048205"/>
    <lineage>
        <taxon>Bacteria</taxon>
        <taxon>Bacillati</taxon>
        <taxon>Actinomycetota</taxon>
        <taxon>Actinomycetes</taxon>
        <taxon>Kitasatosporales</taxon>
        <taxon>Streptomycetaceae</taxon>
        <taxon>Streptomyces</taxon>
    </lineage>
</organism>
<dbReference type="PRINTS" id="PR00502">
    <property type="entry name" value="NUDIXFAMILY"/>
</dbReference>
<dbReference type="PROSITE" id="PS00893">
    <property type="entry name" value="NUDIX_BOX"/>
    <property type="match status" value="1"/>
</dbReference>
<evidence type="ECO:0000313" key="6">
    <source>
        <dbReference type="Proteomes" id="UP000186455"/>
    </source>
</evidence>
<dbReference type="InterPro" id="IPR020084">
    <property type="entry name" value="NUDIX_hydrolase_CS"/>
</dbReference>
<name>A0A1Q4V7V5_9ACTN</name>
<feature type="domain" description="Nudix hydrolase" evidence="4">
    <location>
        <begin position="88"/>
        <end position="213"/>
    </location>
</feature>
<dbReference type="Proteomes" id="UP000186455">
    <property type="component" value="Unassembled WGS sequence"/>
</dbReference>
<accession>A0A1Q4V7V5</accession>
<reference evidence="5 6" key="1">
    <citation type="submission" date="2015-06" db="EMBL/GenBank/DDBJ databases">
        <title>Cloning and characterization of the uncialamcin biosynthetic gene cluster.</title>
        <authorList>
            <person name="Yan X."/>
            <person name="Huang T."/>
            <person name="Ge H."/>
            <person name="Shen B."/>
        </authorList>
    </citation>
    <scope>NUCLEOTIDE SEQUENCE [LARGE SCALE GENOMIC DNA]</scope>
    <source>
        <strain evidence="5 6">DCA2648</strain>
    </source>
</reference>
<dbReference type="InterPro" id="IPR020476">
    <property type="entry name" value="Nudix_hydrolase"/>
</dbReference>
<dbReference type="Gene3D" id="3.90.79.10">
    <property type="entry name" value="Nucleoside Triphosphate Pyrophosphohydrolase"/>
    <property type="match status" value="1"/>
</dbReference>
<keyword evidence="2 3" id="KW-0378">Hydrolase</keyword>
<evidence type="ECO:0000313" key="5">
    <source>
        <dbReference type="EMBL" id="OKH93928.1"/>
    </source>
</evidence>
<sequence>MADVPLTVNPLFDGTGLVLAKDPDEAGTYRFPRHDQAPDGTWRSLTLAEARHARIRPVGTAETVLRDWTTRGPVRRPVPWVDPAADEPVRVRAGAVVIRDEHILLIGFEEDGQPFYEIPGGGVEDGEPLHRAVVRELREESGLSGDVVREVARVWKERRREHYFLLEAEGELGARETLDNHGGTPVWIPVRQLPVTPVWPRRLAWRITHWHTTGWPSHPAELADSIHDLRAGCTW</sequence>
<dbReference type="Pfam" id="PF00293">
    <property type="entry name" value="NUDIX"/>
    <property type="match status" value="1"/>
</dbReference>
<dbReference type="AlphaFoldDB" id="A0A1Q4V7V5"/>
<comment type="similarity">
    <text evidence="1 3">Belongs to the Nudix hydrolase family.</text>
</comment>
<dbReference type="PROSITE" id="PS51462">
    <property type="entry name" value="NUDIX"/>
    <property type="match status" value="1"/>
</dbReference>
<keyword evidence="6" id="KW-1185">Reference proteome</keyword>
<dbReference type="SUPFAM" id="SSF55811">
    <property type="entry name" value="Nudix"/>
    <property type="match status" value="1"/>
</dbReference>
<dbReference type="PANTHER" id="PTHR43736">
    <property type="entry name" value="ADP-RIBOSE PYROPHOSPHATASE"/>
    <property type="match status" value="1"/>
</dbReference>
<protein>
    <submittedName>
        <fullName evidence="5">NUDIX hydrolase</fullName>
    </submittedName>
</protein>
<dbReference type="STRING" id="1048205.AB852_14670"/>
<evidence type="ECO:0000256" key="2">
    <source>
        <dbReference type="ARBA" id="ARBA00022801"/>
    </source>
</evidence>
<dbReference type="GO" id="GO:0016787">
    <property type="term" value="F:hydrolase activity"/>
    <property type="evidence" value="ECO:0007669"/>
    <property type="project" value="UniProtKB-KW"/>
</dbReference>
<evidence type="ECO:0000256" key="3">
    <source>
        <dbReference type="RuleBase" id="RU003476"/>
    </source>
</evidence>
<dbReference type="RefSeq" id="WP_073788201.1">
    <property type="nucleotide sequence ID" value="NZ_LFBV01000003.1"/>
</dbReference>